<dbReference type="Pfam" id="PF03372">
    <property type="entry name" value="Exo_endo_phos"/>
    <property type="match status" value="1"/>
</dbReference>
<evidence type="ECO:0008006" key="7">
    <source>
        <dbReference type="Google" id="ProtNLM"/>
    </source>
</evidence>
<dbReference type="InterPro" id="IPR043502">
    <property type="entry name" value="DNA/RNA_pol_sf"/>
</dbReference>
<dbReference type="PANTHER" id="PTHR31286:SF99">
    <property type="entry name" value="DUF4283 DOMAIN-CONTAINING PROTEIN"/>
    <property type="match status" value="1"/>
</dbReference>
<evidence type="ECO:0000313" key="6">
    <source>
        <dbReference type="Proteomes" id="UP001164929"/>
    </source>
</evidence>
<proteinExistence type="predicted"/>
<protein>
    <recommendedName>
        <fullName evidence="7">Reverse transcriptase domain-containing protein</fullName>
    </recommendedName>
</protein>
<gene>
    <name evidence="5" type="ORF">NC653_026760</name>
</gene>
<feature type="domain" description="DUF4283" evidence="4">
    <location>
        <begin position="56"/>
        <end position="139"/>
    </location>
</feature>
<feature type="domain" description="Reverse transcriptase" evidence="2">
    <location>
        <begin position="920"/>
        <end position="1021"/>
    </location>
</feature>
<reference evidence="5" key="1">
    <citation type="journal article" date="2023" name="Mol. Ecol. Resour.">
        <title>Chromosome-level genome assembly of a triploid poplar Populus alba 'Berolinensis'.</title>
        <authorList>
            <person name="Chen S."/>
            <person name="Yu Y."/>
            <person name="Wang X."/>
            <person name="Wang S."/>
            <person name="Zhang T."/>
            <person name="Zhou Y."/>
            <person name="He R."/>
            <person name="Meng N."/>
            <person name="Wang Y."/>
            <person name="Liu W."/>
            <person name="Liu Z."/>
            <person name="Liu J."/>
            <person name="Guo Q."/>
            <person name="Huang H."/>
            <person name="Sederoff R.R."/>
            <person name="Wang G."/>
            <person name="Qu G."/>
            <person name="Chen S."/>
        </authorList>
    </citation>
    <scope>NUCLEOTIDE SEQUENCE</scope>
    <source>
        <strain evidence="5">SC-2020</strain>
    </source>
</reference>
<dbReference type="InterPro" id="IPR005135">
    <property type="entry name" value="Endo/exonuclease/phosphatase"/>
</dbReference>
<feature type="domain" description="Endonuclease/exonuclease/phosphatase" evidence="3">
    <location>
        <begin position="413"/>
        <end position="637"/>
    </location>
</feature>
<dbReference type="SUPFAM" id="SSF56219">
    <property type="entry name" value="DNase I-like"/>
    <property type="match status" value="1"/>
</dbReference>
<evidence type="ECO:0000259" key="4">
    <source>
        <dbReference type="Pfam" id="PF14111"/>
    </source>
</evidence>
<feature type="compositionally biased region" description="Low complexity" evidence="1">
    <location>
        <begin position="384"/>
        <end position="396"/>
    </location>
</feature>
<feature type="region of interest" description="Disordered" evidence="1">
    <location>
        <begin position="292"/>
        <end position="320"/>
    </location>
</feature>
<feature type="region of interest" description="Disordered" evidence="1">
    <location>
        <begin position="377"/>
        <end position="407"/>
    </location>
</feature>
<dbReference type="SUPFAM" id="SSF56672">
    <property type="entry name" value="DNA/RNA polymerases"/>
    <property type="match status" value="1"/>
</dbReference>
<dbReference type="InterPro" id="IPR000477">
    <property type="entry name" value="RT_dom"/>
</dbReference>
<comment type="caution">
    <text evidence="5">The sequence shown here is derived from an EMBL/GenBank/DDBJ whole genome shotgun (WGS) entry which is preliminary data.</text>
</comment>
<evidence type="ECO:0000259" key="3">
    <source>
        <dbReference type="Pfam" id="PF03372"/>
    </source>
</evidence>
<dbReference type="Gene3D" id="3.60.10.10">
    <property type="entry name" value="Endonuclease/exonuclease/phosphatase"/>
    <property type="match status" value="1"/>
</dbReference>
<organism evidence="5 6">
    <name type="scientific">Populus alba x Populus x berolinensis</name>
    <dbReference type="NCBI Taxonomy" id="444605"/>
    <lineage>
        <taxon>Eukaryota</taxon>
        <taxon>Viridiplantae</taxon>
        <taxon>Streptophyta</taxon>
        <taxon>Embryophyta</taxon>
        <taxon>Tracheophyta</taxon>
        <taxon>Spermatophyta</taxon>
        <taxon>Magnoliopsida</taxon>
        <taxon>eudicotyledons</taxon>
        <taxon>Gunneridae</taxon>
        <taxon>Pentapetalae</taxon>
        <taxon>rosids</taxon>
        <taxon>fabids</taxon>
        <taxon>Malpighiales</taxon>
        <taxon>Salicaceae</taxon>
        <taxon>Saliceae</taxon>
        <taxon>Populus</taxon>
    </lineage>
</organism>
<dbReference type="GO" id="GO:0003824">
    <property type="term" value="F:catalytic activity"/>
    <property type="evidence" value="ECO:0007669"/>
    <property type="project" value="InterPro"/>
</dbReference>
<name>A0AAD6M3T7_9ROSI</name>
<dbReference type="Pfam" id="PF00078">
    <property type="entry name" value="RVT_1"/>
    <property type="match status" value="1"/>
</dbReference>
<dbReference type="InterPro" id="IPR025558">
    <property type="entry name" value="DUF4283"/>
</dbReference>
<dbReference type="CDD" id="cd01650">
    <property type="entry name" value="RT_nLTR_like"/>
    <property type="match status" value="1"/>
</dbReference>
<dbReference type="InterPro" id="IPR040256">
    <property type="entry name" value="At4g02000-like"/>
</dbReference>
<feature type="compositionally biased region" description="Low complexity" evidence="1">
    <location>
        <begin position="296"/>
        <end position="306"/>
    </location>
</feature>
<keyword evidence="6" id="KW-1185">Reference proteome</keyword>
<evidence type="ECO:0000313" key="5">
    <source>
        <dbReference type="EMBL" id="KAJ6978453.1"/>
    </source>
</evidence>
<dbReference type="PANTHER" id="PTHR31286">
    <property type="entry name" value="GLYCINE-RICH CELL WALL STRUCTURAL PROTEIN 1.8-LIKE"/>
    <property type="match status" value="1"/>
</dbReference>
<dbReference type="EMBL" id="JAQIZT010000011">
    <property type="protein sequence ID" value="KAJ6978453.1"/>
    <property type="molecule type" value="Genomic_DNA"/>
</dbReference>
<evidence type="ECO:0000256" key="1">
    <source>
        <dbReference type="SAM" id="MobiDB-lite"/>
    </source>
</evidence>
<evidence type="ECO:0000259" key="2">
    <source>
        <dbReference type="Pfam" id="PF00078"/>
    </source>
</evidence>
<dbReference type="AlphaFoldDB" id="A0AAD6M3T7"/>
<dbReference type="Pfam" id="PF14111">
    <property type="entry name" value="DUF4283"/>
    <property type="match status" value="1"/>
</dbReference>
<accession>A0AAD6M3T7</accession>
<dbReference type="InterPro" id="IPR036691">
    <property type="entry name" value="Endo/exonu/phosph_ase_sf"/>
</dbReference>
<sequence>MLPPKPKPTTKAADQTSWADRVRISDASTRFTLDNLVRQPIGHRLKVTEAMLMENSAQWTRCMVGFFPGYKMPYHAVNKIASRVWKQCGLEHVTATANGFMIFRFNTEENMHSVLEKGPWMFGGKNIILQQWHPRFQFDKNKISTLPVWIRLHGLPFPLWSKQGLSMAASMVGRPLSCDEQTYNCTRLEYARVCVEIDATLPYVQNFEIESPLSAEPITITVDYEWKPSRCETCHVFGHSCLPIAAPAKVNKGKGIENLAPQTHTIPATIAPSSSTVHLPIISCPTTHIANTTTIAPPSASPLSSPKTHCPQPPLDQQPTSNTIPTKLPSNPIPTFAVTHDPPAIHVPSNEPAPNPTTQFHTTMPPIVMDTAPCQESRMASLGTTSDSSQTATDATNETSSNFIANDDASPRSWNTWGLNSLQKQNTIHHWMQKNNLDIFGLLETKIEDTNLAAAQANLAPASWHFVSNIQHTSHCRILVGWNPQKLTLIYEDSSTQWLSCKVINPASTQPLKLTFIYGHNTPSERTFLWNYLCQASIQNTDTPWIVMGDFNAILSAADRVGGDTNWYHHQDDFYNCIRQSELITLPYTGLRFTWHNGQHGDNTIQKKLDWIFGNQSLFSTWPAAHSVFQPRHISDHSAMLIHLQTDSYKRQAPFKFLNLWADREDFLPTVSSSWQTQISGNPMYQFTSKLRLLKLKLKHLYQQHTSNLSSRVSQAQAAWSAAQTVLDADPTSPAARNSERCLAHQYMQLCKDEESFFKQRSRIQWLQLGDKNTKFFHKSLIHRQVRNKIHHLMDNAGNIIHDQQQMSQMAVSYFKQLLATPQPQLQDDITLLYPKQISAASKTSMLLPLTNDEIKAALFSIPDTKAPGPDGYNAFFFKKCWSIIGTDFIAATRYFFTNNSLPRCVNATRVALVPKIENPSSMNDFRPISCCNILYKCISKIIVSRLKNALNEIIGPAQSAFLPGRSISDAILLTQELMHNSHLRNGPSNCALKIDLRKAFDTVSWEFIIAGLEAIALPQCMIN</sequence>
<dbReference type="Proteomes" id="UP001164929">
    <property type="component" value="Chromosome 11"/>
</dbReference>